<protein>
    <recommendedName>
        <fullName evidence="7">U3 snoRNP protein</fullName>
    </recommendedName>
</protein>
<evidence type="ECO:0000256" key="2">
    <source>
        <dbReference type="ARBA" id="ARBA00022737"/>
    </source>
</evidence>
<dbReference type="EMBL" id="JABANN010000026">
    <property type="protein sequence ID" value="KAF4674685.1"/>
    <property type="molecule type" value="Genomic_DNA"/>
</dbReference>
<dbReference type="Pfam" id="PF00400">
    <property type="entry name" value="WD40"/>
    <property type="match status" value="3"/>
</dbReference>
<keyword evidence="1 3" id="KW-0853">WD repeat</keyword>
<dbReference type="PANTHER" id="PTHR13720">
    <property type="entry name" value="WD-40 REPEAT PROTEIN"/>
    <property type="match status" value="1"/>
</dbReference>
<dbReference type="InterPro" id="IPR036322">
    <property type="entry name" value="WD40_repeat_dom_sf"/>
</dbReference>
<dbReference type="SUPFAM" id="SSF50978">
    <property type="entry name" value="WD40 repeat-like"/>
    <property type="match status" value="1"/>
</dbReference>
<organism evidence="5 6">
    <name type="scientific">Perkinsus olseni</name>
    <name type="common">Perkinsus atlanticus</name>
    <dbReference type="NCBI Taxonomy" id="32597"/>
    <lineage>
        <taxon>Eukaryota</taxon>
        <taxon>Sar</taxon>
        <taxon>Alveolata</taxon>
        <taxon>Perkinsozoa</taxon>
        <taxon>Perkinsea</taxon>
        <taxon>Perkinsida</taxon>
        <taxon>Perkinsidae</taxon>
        <taxon>Perkinsus</taxon>
    </lineage>
</organism>
<dbReference type="Gene3D" id="2.130.10.10">
    <property type="entry name" value="YVTN repeat-like/Quinoprotein amine dehydrogenase"/>
    <property type="match status" value="3"/>
</dbReference>
<dbReference type="SMART" id="SM00320">
    <property type="entry name" value="WD40"/>
    <property type="match status" value="6"/>
</dbReference>
<dbReference type="InterPro" id="IPR011047">
    <property type="entry name" value="Quinoprotein_ADH-like_sf"/>
</dbReference>
<feature type="region of interest" description="Disordered" evidence="4">
    <location>
        <begin position="1"/>
        <end position="22"/>
    </location>
</feature>
<dbReference type="InterPro" id="IPR050630">
    <property type="entry name" value="WD_repeat_EMAP"/>
</dbReference>
<feature type="repeat" description="WD" evidence="3">
    <location>
        <begin position="550"/>
        <end position="591"/>
    </location>
</feature>
<comment type="caution">
    <text evidence="5">The sequence shown here is derived from an EMBL/GenBank/DDBJ whole genome shotgun (WGS) entry which is preliminary data.</text>
</comment>
<proteinExistence type="predicted"/>
<evidence type="ECO:0008006" key="7">
    <source>
        <dbReference type="Google" id="ProtNLM"/>
    </source>
</evidence>
<evidence type="ECO:0000313" key="5">
    <source>
        <dbReference type="EMBL" id="KAF4674685.1"/>
    </source>
</evidence>
<dbReference type="SUPFAM" id="SSF50998">
    <property type="entry name" value="Quinoprotein alcohol dehydrogenase-like"/>
    <property type="match status" value="1"/>
</dbReference>
<dbReference type="InterPro" id="IPR001680">
    <property type="entry name" value="WD40_rpt"/>
</dbReference>
<dbReference type="Proteomes" id="UP000572268">
    <property type="component" value="Unassembled WGS sequence"/>
</dbReference>
<evidence type="ECO:0000256" key="3">
    <source>
        <dbReference type="PROSITE-ProRule" id="PRU00221"/>
    </source>
</evidence>
<dbReference type="PANTHER" id="PTHR13720:SF53">
    <property type="entry name" value="ANAPHASE-PROMOTING COMPLEX SUBUNIT 4 WD40 DOMAIN-CONTAINING PROTEIN"/>
    <property type="match status" value="1"/>
</dbReference>
<name>A0A7J6MSW2_PEROL</name>
<reference evidence="5 6" key="1">
    <citation type="submission" date="2020-04" db="EMBL/GenBank/DDBJ databases">
        <title>Perkinsus olseni comparative genomics.</title>
        <authorList>
            <person name="Bogema D.R."/>
        </authorList>
    </citation>
    <scope>NUCLEOTIDE SEQUENCE [LARGE SCALE GENOMIC DNA]</scope>
    <source>
        <strain evidence="5">ATCC PRA-31</strain>
    </source>
</reference>
<evidence type="ECO:0000256" key="1">
    <source>
        <dbReference type="ARBA" id="ARBA00022574"/>
    </source>
</evidence>
<dbReference type="AlphaFoldDB" id="A0A7J6MSW2"/>
<accession>A0A7J6MSW2</accession>
<keyword evidence="2" id="KW-0677">Repeat</keyword>
<evidence type="ECO:0000313" key="6">
    <source>
        <dbReference type="Proteomes" id="UP000572268"/>
    </source>
</evidence>
<dbReference type="PROSITE" id="PS50082">
    <property type="entry name" value="WD_REPEATS_2"/>
    <property type="match status" value="1"/>
</dbReference>
<gene>
    <name evidence="5" type="ORF">FOL46_004214</name>
</gene>
<evidence type="ECO:0000256" key="4">
    <source>
        <dbReference type="SAM" id="MobiDB-lite"/>
    </source>
</evidence>
<dbReference type="SUPFAM" id="SSF50993">
    <property type="entry name" value="Peptidase/esterase 'gauge' domain"/>
    <property type="match status" value="1"/>
</dbReference>
<dbReference type="InterPro" id="IPR015943">
    <property type="entry name" value="WD40/YVTN_repeat-like_dom_sf"/>
</dbReference>
<sequence>MSVQSSHRTVPLPPSSSTAGTLFTGETTISSAEAAAPPPAAVELDLLMGSTASRYPNVLHFLPTDANIIIMAVGAVVVMQDLSNPHEQTLLRGHDSEVCALAVCKNGRFIASGQLGSETQKGQVAAVKVWSVPDKADILTLPGICGKCMGLALSDDGKFLAAAGLNQMLIVWDVSSGGEQIYARRTEQLCSILALHLVSQANDGPHGQRPPRVVRAQQQHHQHQSKYVLCTAQESLVMKHTIEFDISQMSYVLTTHKMQMPGHSLLRNYTCGVIISGQLVTGTQQGELCVFSLDAMVFRASMPCCNGTVRSLALIGGSLYVAGGDGKIRSFEGSDVQWHVVAENAVDPAASGKGSGLLCLTPSPSGKELLATSSNGKLWRIKARSLEASLLQSSVTGEVTCVAFGKDDSNHLMSGSSFGRLVLWDLGQLNPVATAQVKSRVECLCAGPAATSEALGGTCPTGVVTVLVDVTSPHIVHSTAGDGQIVTFDLKAGKAQIKHLWKGGQVTGMTQRLDSENELITCHMDGRLMFWDIDYADPVAGLQASSPHALQRALSRLRCVTMSPDGRYVAAGAEDGETYIFDLKTSQQLPPTSSGKPNGHSGGGHWMMCGLLSVSTASSVRSVGHQTVVSSPQQLRIRAWAYGTSMRNLITRGRRKLRNSLAPATRFPQLSSPGYKMLFCDRRSAPTLDLRLMESLWMRKDCNVGPMVELQAVIQEFIGPDSHQTSLDCFTEVFPIAKKPDASIVRNGEPIGIYIEEERITLRSVLENNPFVMELESSCLKGSLIDFAAAEDHLIVFNRASNRVYTFDLHRRSCIGICEIRGLPVNGEKHVVMKCCKGRVLFCFGYKSVIRLYDAELRGSTSFSQARRLLCRSTVNGKLQTMDISCRPSDTYLSVRIVFGDDFDYYALSLTLSGGDRPQIFKKNQRAVLERDHLRPDDGSVKLAGHDSVVVNDWKYDDKVVWKLLDVVDRRSMSLPIPSNAVVASAGCMPQGVLYVATVNSHTDVWLLHCYQPIEESES</sequence>